<gene>
    <name evidence="2" type="ORF">ACERK3_14340</name>
</gene>
<organism evidence="2 3">
    <name type="scientific">Natronomicrosphaera hydrolytica</name>
    <dbReference type="NCBI Taxonomy" id="3242702"/>
    <lineage>
        <taxon>Bacteria</taxon>
        <taxon>Pseudomonadati</taxon>
        <taxon>Planctomycetota</taxon>
        <taxon>Phycisphaerae</taxon>
        <taxon>Phycisphaerales</taxon>
        <taxon>Phycisphaeraceae</taxon>
        <taxon>Natronomicrosphaera</taxon>
    </lineage>
</organism>
<evidence type="ECO:0000256" key="1">
    <source>
        <dbReference type="SAM" id="Phobius"/>
    </source>
</evidence>
<feature type="transmembrane region" description="Helical" evidence="1">
    <location>
        <begin position="86"/>
        <end position="105"/>
    </location>
</feature>
<evidence type="ECO:0000313" key="2">
    <source>
        <dbReference type="EMBL" id="MFA9479464.1"/>
    </source>
</evidence>
<reference evidence="2 3" key="1">
    <citation type="submission" date="2024-08" db="EMBL/GenBank/DDBJ databases">
        <title>Whole-genome sequencing of halo(alkali)philic microorganisms from hypersaline lakes.</title>
        <authorList>
            <person name="Sorokin D.Y."/>
            <person name="Merkel A.Y."/>
            <person name="Messina E."/>
            <person name="Yakimov M."/>
        </authorList>
    </citation>
    <scope>NUCLEOTIDE SEQUENCE [LARGE SCALE GENOMIC DNA]</scope>
    <source>
        <strain evidence="2 3">AB-hyl4</strain>
    </source>
</reference>
<evidence type="ECO:0000313" key="3">
    <source>
        <dbReference type="Proteomes" id="UP001575105"/>
    </source>
</evidence>
<keyword evidence="3" id="KW-1185">Reference proteome</keyword>
<keyword evidence="1" id="KW-0812">Transmembrane</keyword>
<dbReference type="RefSeq" id="WP_425346480.1">
    <property type="nucleotide sequence ID" value="NZ_JBGUBD010000009.1"/>
</dbReference>
<comment type="caution">
    <text evidence="2">The sequence shown here is derived from an EMBL/GenBank/DDBJ whole genome shotgun (WGS) entry which is preliminary data.</text>
</comment>
<accession>A0ABV4U794</accession>
<protein>
    <recommendedName>
        <fullName evidence="4">Membrane-associated protein</fullName>
    </recommendedName>
</protein>
<dbReference type="EMBL" id="JBGUBD010000009">
    <property type="protein sequence ID" value="MFA9479464.1"/>
    <property type="molecule type" value="Genomic_DNA"/>
</dbReference>
<name>A0ABV4U794_9BACT</name>
<feature type="transmembrane region" description="Helical" evidence="1">
    <location>
        <begin position="112"/>
        <end position="129"/>
    </location>
</feature>
<evidence type="ECO:0008006" key="4">
    <source>
        <dbReference type="Google" id="ProtNLM"/>
    </source>
</evidence>
<feature type="transmembrane region" description="Helical" evidence="1">
    <location>
        <begin position="46"/>
        <end position="66"/>
    </location>
</feature>
<dbReference type="Proteomes" id="UP001575105">
    <property type="component" value="Unassembled WGS sequence"/>
</dbReference>
<feature type="transmembrane region" description="Helical" evidence="1">
    <location>
        <begin position="149"/>
        <end position="169"/>
    </location>
</feature>
<keyword evidence="1" id="KW-0472">Membrane</keyword>
<sequence length="189" mass="21113">MLLLVPVYAVVHGWANFLWFSNVALLVTFVAVWVESRRLVSMMAVGVLLPEAAWNVDFLLGLVAGWQPLELTAYMFDEDLSAMVRSLSLFHVALPVLLVWLVWRLGYDVRAWRWQVGLGWGVLLLTYLISEPTANINWVFGPGEEPQQWMPAAAWLGVMLVIYPLVIVLPTHALLRWLFGGAGAGAGRA</sequence>
<keyword evidence="1" id="KW-1133">Transmembrane helix</keyword>
<proteinExistence type="predicted"/>
<feature type="transmembrane region" description="Helical" evidence="1">
    <location>
        <begin position="12"/>
        <end position="34"/>
    </location>
</feature>